<dbReference type="GO" id="GO:0000922">
    <property type="term" value="C:spindle pole"/>
    <property type="evidence" value="ECO:0007669"/>
    <property type="project" value="InterPro"/>
</dbReference>
<protein>
    <recommendedName>
        <fullName evidence="5">Spindle pole body component</fullName>
    </recommendedName>
</protein>
<dbReference type="GO" id="GO:0005874">
    <property type="term" value="C:microtubule"/>
    <property type="evidence" value="ECO:0007669"/>
    <property type="project" value="UniProtKB-KW"/>
</dbReference>
<sequence length="1079" mass="115264">MASVFGCDDDTLWVGAVEYADAIGRPVLDALPSTDQAFLDHLYDRLVLGQICAPPTTTLYMWLFTAMSAPYLASISRGLFLGDAAPSTDAKDSLLPRCFAKHDGWVDAVAESRSLLRLVHAMAPTLHALLTASWEPLRIETSVVAIQAAQARHVAHLNACKSRVATLKQARLQALADAIVAMQRAPRDVSTKTSALDDALRHKQLVKARQKLQKELLDAQIAADAALARASAAKVQAEDAAVADAQAARDAAKLAHDKDAIVAIYADLMERAEHRHRVQLWRQARLARKHVAGLQLDALFNADAAAWLQASAKQGAHITKSAALQRPYDVLLAATTRTQDSSSDEIVGGPNAHVKALESPRGPSDSRVVSLKGETTASAASSVRVLRAPGGGGDDARHVIYGNCDDDEALAASFAHVRVQQAPGGGGDQAAEAIYRGDHAVDHPLATNIKVLHVPGGGGDAVATAMYDGANAVCDDLSSVRVLREPGGGGADVADAIYGTEAAPTAVVPGIKVLHAPGGGGHDAAALLYHRTTETDATLPLRSTVKVSQEPGGSGSDVWHMLYAGATEMTYHPSVRVLSSAPGGISDGMANVLDATRCHDDDLSSSVRSQVRVQQAPGGDGNDVADTLYAQFKSLSTVKSSVRLLQPAGGGKDSVGALLRGPDDDVVVVDRRHCPSVPETTDQVPRTSRQWLQWKLAQASMAQAYASTELLPRTVAPLEMAAMATFYTQLLGHEPDAFAPIDTLVVASLDAPIRGFRALVGSVALDALRDDMRLLDHLATLHETMLLSGGLWVDMFVKVVVDGLARSKVHSNDALNDAMASAMTEASYTPRVPSRFAYAPSSLQHAMSVASFVTSLTPTYGLPDALALVVPASVVAQYVAIHRFVFQLKATLAQLHDARRRLRWLLTRVQLATHARRAIDRALYCQHHVASTLHNYTSQVLVHEYDDLCMAVATATDTVAVQRRHHAYVATLLARCFLTRGSADVQTAVQNCLTRLSTMCTQLQLGSVATADHAKELLLHVLDAAQHHDGDAVALCDALRLQRDRDGHASAFVEDLLLQLDWNGYYGRRDDEGANISIK</sequence>
<dbReference type="Proteomes" id="UP000030745">
    <property type="component" value="Unassembled WGS sequence"/>
</dbReference>
<dbReference type="InterPro" id="IPR040457">
    <property type="entry name" value="GCP_C"/>
</dbReference>
<evidence type="ECO:0000313" key="10">
    <source>
        <dbReference type="Proteomes" id="UP000030745"/>
    </source>
</evidence>
<dbReference type="VEuPathDB" id="FungiDB:SPRG_19901"/>
<dbReference type="InterPro" id="IPR042241">
    <property type="entry name" value="GCP_C_sf"/>
</dbReference>
<dbReference type="GeneID" id="24141165"/>
<evidence type="ECO:0000256" key="4">
    <source>
        <dbReference type="ARBA" id="ARBA00023212"/>
    </source>
</evidence>
<dbReference type="GO" id="GO:0007020">
    <property type="term" value="P:microtubule nucleation"/>
    <property type="evidence" value="ECO:0007669"/>
    <property type="project" value="InterPro"/>
</dbReference>
<keyword evidence="10" id="KW-1185">Reference proteome</keyword>
<evidence type="ECO:0000256" key="1">
    <source>
        <dbReference type="ARBA" id="ARBA00010337"/>
    </source>
</evidence>
<keyword evidence="4 5" id="KW-0206">Cytoskeleton</keyword>
<keyword evidence="6" id="KW-0175">Coiled coil</keyword>
<comment type="similarity">
    <text evidence="1 5">Belongs to the TUBGCP family.</text>
</comment>
<dbReference type="EMBL" id="KK583207">
    <property type="protein sequence ID" value="KDO29235.1"/>
    <property type="molecule type" value="Genomic_DNA"/>
</dbReference>
<dbReference type="Pfam" id="PF04130">
    <property type="entry name" value="GCP_C_terminal"/>
    <property type="match status" value="1"/>
</dbReference>
<proteinExistence type="inferred from homology"/>
<name>A0A067CJ95_SAPPC</name>
<dbReference type="InterPro" id="IPR007259">
    <property type="entry name" value="GCP"/>
</dbReference>
<dbReference type="GO" id="GO:0051321">
    <property type="term" value="P:meiotic cell cycle"/>
    <property type="evidence" value="ECO:0007669"/>
    <property type="project" value="TreeGrafter"/>
</dbReference>
<feature type="region of interest" description="Disordered" evidence="7">
    <location>
        <begin position="601"/>
        <end position="622"/>
    </location>
</feature>
<evidence type="ECO:0000256" key="3">
    <source>
        <dbReference type="ARBA" id="ARBA00022701"/>
    </source>
</evidence>
<dbReference type="OrthoDB" id="78652at2759"/>
<reference evidence="9 10" key="1">
    <citation type="journal article" date="2013" name="PLoS Genet.">
        <title>Distinctive expansion of potential virulence genes in the genome of the oomycete fish pathogen Saprolegnia parasitica.</title>
        <authorList>
            <person name="Jiang R.H."/>
            <person name="de Bruijn I."/>
            <person name="Haas B.J."/>
            <person name="Belmonte R."/>
            <person name="Lobach L."/>
            <person name="Christie J."/>
            <person name="van den Ackerveken G."/>
            <person name="Bottin A."/>
            <person name="Bulone V."/>
            <person name="Diaz-Moreno S.M."/>
            <person name="Dumas B."/>
            <person name="Fan L."/>
            <person name="Gaulin E."/>
            <person name="Govers F."/>
            <person name="Grenville-Briggs L.J."/>
            <person name="Horner N.R."/>
            <person name="Levin J.Z."/>
            <person name="Mammella M."/>
            <person name="Meijer H.J."/>
            <person name="Morris P."/>
            <person name="Nusbaum C."/>
            <person name="Oome S."/>
            <person name="Phillips A.J."/>
            <person name="van Rooyen D."/>
            <person name="Rzeszutek E."/>
            <person name="Saraiva M."/>
            <person name="Secombes C.J."/>
            <person name="Seidl M.F."/>
            <person name="Snel B."/>
            <person name="Stassen J.H."/>
            <person name="Sykes S."/>
            <person name="Tripathy S."/>
            <person name="van den Berg H."/>
            <person name="Vega-Arreguin J.C."/>
            <person name="Wawra S."/>
            <person name="Young S.K."/>
            <person name="Zeng Q."/>
            <person name="Dieguez-Uribeondo J."/>
            <person name="Russ C."/>
            <person name="Tyler B.M."/>
            <person name="van West P."/>
        </authorList>
    </citation>
    <scope>NUCLEOTIDE SEQUENCE [LARGE SCALE GENOMIC DNA]</scope>
    <source>
        <strain evidence="9 10">CBS 223.65</strain>
    </source>
</reference>
<dbReference type="GO" id="GO:0000930">
    <property type="term" value="C:gamma-tubulin complex"/>
    <property type="evidence" value="ECO:0007669"/>
    <property type="project" value="TreeGrafter"/>
</dbReference>
<evidence type="ECO:0000256" key="7">
    <source>
        <dbReference type="SAM" id="MobiDB-lite"/>
    </source>
</evidence>
<evidence type="ECO:0000256" key="5">
    <source>
        <dbReference type="RuleBase" id="RU363050"/>
    </source>
</evidence>
<dbReference type="AlphaFoldDB" id="A0A067CJ95"/>
<accession>A0A067CJ95</accession>
<dbReference type="GO" id="GO:0051011">
    <property type="term" value="F:microtubule minus-end binding"/>
    <property type="evidence" value="ECO:0007669"/>
    <property type="project" value="TreeGrafter"/>
</dbReference>
<dbReference type="KEGG" id="spar:SPRG_19901"/>
<keyword evidence="3 5" id="KW-0493">Microtubule</keyword>
<dbReference type="PANTHER" id="PTHR19302">
    <property type="entry name" value="GAMMA TUBULIN COMPLEX PROTEIN"/>
    <property type="match status" value="1"/>
</dbReference>
<dbReference type="Gene3D" id="1.20.120.1900">
    <property type="entry name" value="Gamma-tubulin complex, C-terminal domain"/>
    <property type="match status" value="1"/>
</dbReference>
<dbReference type="GO" id="GO:0043015">
    <property type="term" value="F:gamma-tubulin binding"/>
    <property type="evidence" value="ECO:0007669"/>
    <property type="project" value="InterPro"/>
</dbReference>
<evidence type="ECO:0000256" key="6">
    <source>
        <dbReference type="SAM" id="Coils"/>
    </source>
</evidence>
<gene>
    <name evidence="9" type="ORF">SPRG_19901</name>
</gene>
<keyword evidence="2 5" id="KW-0963">Cytoplasm</keyword>
<dbReference type="GO" id="GO:0000278">
    <property type="term" value="P:mitotic cell cycle"/>
    <property type="evidence" value="ECO:0007669"/>
    <property type="project" value="TreeGrafter"/>
</dbReference>
<dbReference type="RefSeq" id="XP_012200128.1">
    <property type="nucleotide sequence ID" value="XM_012344738.1"/>
</dbReference>
<feature type="compositionally biased region" description="Low complexity" evidence="7">
    <location>
        <begin position="604"/>
        <end position="615"/>
    </location>
</feature>
<organism evidence="9 10">
    <name type="scientific">Saprolegnia parasitica (strain CBS 223.65)</name>
    <dbReference type="NCBI Taxonomy" id="695850"/>
    <lineage>
        <taxon>Eukaryota</taxon>
        <taxon>Sar</taxon>
        <taxon>Stramenopiles</taxon>
        <taxon>Oomycota</taxon>
        <taxon>Saprolegniomycetes</taxon>
        <taxon>Saprolegniales</taxon>
        <taxon>Saprolegniaceae</taxon>
        <taxon>Saprolegnia</taxon>
    </lineage>
</organism>
<evidence type="ECO:0000256" key="2">
    <source>
        <dbReference type="ARBA" id="ARBA00022490"/>
    </source>
</evidence>
<feature type="domain" description="Gamma tubulin complex component C-terminal" evidence="8">
    <location>
        <begin position="774"/>
        <end position="1066"/>
    </location>
</feature>
<dbReference type="OMA" id="ICAPPTT"/>
<evidence type="ECO:0000259" key="8">
    <source>
        <dbReference type="Pfam" id="PF04130"/>
    </source>
</evidence>
<evidence type="ECO:0000313" key="9">
    <source>
        <dbReference type="EMBL" id="KDO29235.1"/>
    </source>
</evidence>
<comment type="subcellular location">
    <subcellularLocation>
        <location evidence="5">Cytoplasm</location>
        <location evidence="5">Cytoskeleton</location>
        <location evidence="5">Microtubule organizing center</location>
    </subcellularLocation>
</comment>
<dbReference type="GO" id="GO:0051225">
    <property type="term" value="P:spindle assembly"/>
    <property type="evidence" value="ECO:0007669"/>
    <property type="project" value="TreeGrafter"/>
</dbReference>
<feature type="region of interest" description="Disordered" evidence="7">
    <location>
        <begin position="341"/>
        <end position="368"/>
    </location>
</feature>
<dbReference type="GO" id="GO:0031122">
    <property type="term" value="P:cytoplasmic microtubule organization"/>
    <property type="evidence" value="ECO:0007669"/>
    <property type="project" value="TreeGrafter"/>
</dbReference>
<feature type="coiled-coil region" evidence="6">
    <location>
        <begin position="202"/>
        <end position="229"/>
    </location>
</feature>
<dbReference type="STRING" id="695850.A0A067CJ95"/>